<feature type="region of interest" description="Disordered" evidence="5">
    <location>
        <begin position="1"/>
        <end position="29"/>
    </location>
</feature>
<comment type="similarity">
    <text evidence="2">Belongs to the EARLY FLOWERING 4 family.</text>
</comment>
<dbReference type="GO" id="GO:0005634">
    <property type="term" value="C:nucleus"/>
    <property type="evidence" value="ECO:0007669"/>
    <property type="project" value="UniProtKB-SubCell"/>
</dbReference>
<comment type="subcellular location">
    <subcellularLocation>
        <location evidence="1">Nucleus</location>
    </subcellularLocation>
</comment>
<protein>
    <submittedName>
        <fullName evidence="7">Protein EARLY FLOWERING 4-like</fullName>
    </submittedName>
</protein>
<dbReference type="Pfam" id="PF07011">
    <property type="entry name" value="Elf4"/>
    <property type="match status" value="1"/>
</dbReference>
<name>A0AAD7LVG6_QUISA</name>
<evidence type="ECO:0000259" key="6">
    <source>
        <dbReference type="Pfam" id="PF07011"/>
    </source>
</evidence>
<evidence type="ECO:0000313" key="8">
    <source>
        <dbReference type="Proteomes" id="UP001163823"/>
    </source>
</evidence>
<keyword evidence="4" id="KW-0539">Nucleus</keyword>
<dbReference type="KEGG" id="qsa:O6P43_014043"/>
<dbReference type="GO" id="GO:0042753">
    <property type="term" value="P:positive regulation of circadian rhythm"/>
    <property type="evidence" value="ECO:0007669"/>
    <property type="project" value="InterPro"/>
</dbReference>
<keyword evidence="8" id="KW-1185">Reference proteome</keyword>
<evidence type="ECO:0000256" key="5">
    <source>
        <dbReference type="SAM" id="MobiDB-lite"/>
    </source>
</evidence>
<dbReference type="InterPro" id="IPR040462">
    <property type="entry name" value="EARLY_FLOWERING_4"/>
</dbReference>
<evidence type="ECO:0000256" key="3">
    <source>
        <dbReference type="ARBA" id="ARBA00023108"/>
    </source>
</evidence>
<sequence>MKNTTEKGTKENGKEEDEEDAMEDEKYNEKAWDTLSKSFRQVQSMLYQNPALIQQVNDNHRSTISDNIVENVALIRQINGNISKVLSLYSDLSVNFSNLVHQRRRETVVNKNDEKDSSLDQVEITGSSMTHAQDESQMIDGCGIAFLHYSRPQIF</sequence>
<accession>A0AAD7LVG6</accession>
<dbReference type="Proteomes" id="UP001163823">
    <property type="component" value="Chromosome 6"/>
</dbReference>
<dbReference type="EMBL" id="JARAOO010000006">
    <property type="protein sequence ID" value="KAJ7964186.1"/>
    <property type="molecule type" value="Genomic_DNA"/>
</dbReference>
<dbReference type="PANTHER" id="PTHR33469">
    <property type="entry name" value="PROTEIN ELF4-LIKE 4"/>
    <property type="match status" value="1"/>
</dbReference>
<dbReference type="InterPro" id="IPR009741">
    <property type="entry name" value="EARLY_FLOWERING_4_dom"/>
</dbReference>
<evidence type="ECO:0000256" key="1">
    <source>
        <dbReference type="ARBA" id="ARBA00004123"/>
    </source>
</evidence>
<evidence type="ECO:0000313" key="7">
    <source>
        <dbReference type="EMBL" id="KAJ7964186.1"/>
    </source>
</evidence>
<dbReference type="AlphaFoldDB" id="A0AAD7LVG6"/>
<proteinExistence type="inferred from homology"/>
<gene>
    <name evidence="7" type="ORF">O6P43_014043</name>
</gene>
<feature type="compositionally biased region" description="Acidic residues" evidence="5">
    <location>
        <begin position="14"/>
        <end position="23"/>
    </location>
</feature>
<reference evidence="7" key="1">
    <citation type="journal article" date="2023" name="Science">
        <title>Elucidation of the pathway for biosynthesis of saponin adjuvants from the soapbark tree.</title>
        <authorList>
            <person name="Reed J."/>
            <person name="Orme A."/>
            <person name="El-Demerdash A."/>
            <person name="Owen C."/>
            <person name="Martin L.B.B."/>
            <person name="Misra R.C."/>
            <person name="Kikuchi S."/>
            <person name="Rejzek M."/>
            <person name="Martin A.C."/>
            <person name="Harkess A."/>
            <person name="Leebens-Mack J."/>
            <person name="Louveau T."/>
            <person name="Stephenson M.J."/>
            <person name="Osbourn A."/>
        </authorList>
    </citation>
    <scope>NUCLEOTIDE SEQUENCE</scope>
    <source>
        <strain evidence="7">S10</strain>
    </source>
</reference>
<feature type="compositionally biased region" description="Basic and acidic residues" evidence="5">
    <location>
        <begin position="1"/>
        <end position="13"/>
    </location>
</feature>
<dbReference type="PANTHER" id="PTHR33469:SF5">
    <property type="entry name" value="PROTEIN EARLY FLOWERING 4"/>
    <property type="match status" value="1"/>
</dbReference>
<evidence type="ECO:0000256" key="4">
    <source>
        <dbReference type="ARBA" id="ARBA00023242"/>
    </source>
</evidence>
<feature type="domain" description="Protein EARLY FLOWERING 4" evidence="6">
    <location>
        <begin position="27"/>
        <end position="106"/>
    </location>
</feature>
<organism evidence="7 8">
    <name type="scientific">Quillaja saponaria</name>
    <name type="common">Soap bark tree</name>
    <dbReference type="NCBI Taxonomy" id="32244"/>
    <lineage>
        <taxon>Eukaryota</taxon>
        <taxon>Viridiplantae</taxon>
        <taxon>Streptophyta</taxon>
        <taxon>Embryophyta</taxon>
        <taxon>Tracheophyta</taxon>
        <taxon>Spermatophyta</taxon>
        <taxon>Magnoliopsida</taxon>
        <taxon>eudicotyledons</taxon>
        <taxon>Gunneridae</taxon>
        <taxon>Pentapetalae</taxon>
        <taxon>rosids</taxon>
        <taxon>fabids</taxon>
        <taxon>Fabales</taxon>
        <taxon>Quillajaceae</taxon>
        <taxon>Quillaja</taxon>
    </lineage>
</organism>
<comment type="caution">
    <text evidence="7">The sequence shown here is derived from an EMBL/GenBank/DDBJ whole genome shotgun (WGS) entry which is preliminary data.</text>
</comment>
<dbReference type="GO" id="GO:0048511">
    <property type="term" value="P:rhythmic process"/>
    <property type="evidence" value="ECO:0007669"/>
    <property type="project" value="UniProtKB-KW"/>
</dbReference>
<evidence type="ECO:0000256" key="2">
    <source>
        <dbReference type="ARBA" id="ARBA00009514"/>
    </source>
</evidence>
<dbReference type="GO" id="GO:0009649">
    <property type="term" value="P:entrainment of circadian clock"/>
    <property type="evidence" value="ECO:0007669"/>
    <property type="project" value="TreeGrafter"/>
</dbReference>
<keyword evidence="3" id="KW-0090">Biological rhythms</keyword>